<feature type="region of interest" description="Disordered" evidence="12">
    <location>
        <begin position="350"/>
        <end position="388"/>
    </location>
</feature>
<keyword evidence="6 11" id="KW-0411">Iron-sulfur</keyword>
<comment type="cofactor">
    <cofactor evidence="11">
        <name>[4Fe-4S] cluster</name>
        <dbReference type="ChEBI" id="CHEBI:49883"/>
    </cofactor>
    <text evidence="11">Binds 2 [4Fe-4S] clusters. Binds 1 [4Fe-4S] cluster coordinated with 3 cysteines and an exchangeable S-adenosyl-L-methionine and 1 [4Fe-4S] cluster coordinated with 3 cysteines and the GTP-derived substrate.</text>
</comment>
<evidence type="ECO:0000256" key="1">
    <source>
        <dbReference type="ARBA" id="ARBA00022485"/>
    </source>
</evidence>
<proteinExistence type="inferred from homology"/>
<feature type="compositionally biased region" description="Gly residues" evidence="12">
    <location>
        <begin position="238"/>
        <end position="262"/>
    </location>
</feature>
<dbReference type="Proteomes" id="UP001597034">
    <property type="component" value="Unassembled WGS sequence"/>
</dbReference>
<dbReference type="GO" id="GO:0051539">
    <property type="term" value="F:4 iron, 4 sulfur cluster binding"/>
    <property type="evidence" value="ECO:0007669"/>
    <property type="project" value="UniProtKB-UniRule"/>
</dbReference>
<dbReference type="NCBIfam" id="NF001199">
    <property type="entry name" value="PRK00164.2-1"/>
    <property type="match status" value="1"/>
</dbReference>
<dbReference type="RefSeq" id="WP_256399123.1">
    <property type="nucleotide sequence ID" value="NZ_JANHJR010000001.1"/>
</dbReference>
<comment type="catalytic activity">
    <reaction evidence="10 11">
        <text>GTP + AH2 + S-adenosyl-L-methionine = (8S)-3',8-cyclo-7,8-dihydroguanosine 5'-triphosphate + 5'-deoxyadenosine + L-methionine + A + H(+)</text>
        <dbReference type="Rhea" id="RHEA:49576"/>
        <dbReference type="ChEBI" id="CHEBI:13193"/>
        <dbReference type="ChEBI" id="CHEBI:15378"/>
        <dbReference type="ChEBI" id="CHEBI:17319"/>
        <dbReference type="ChEBI" id="CHEBI:17499"/>
        <dbReference type="ChEBI" id="CHEBI:37565"/>
        <dbReference type="ChEBI" id="CHEBI:57844"/>
        <dbReference type="ChEBI" id="CHEBI:59789"/>
        <dbReference type="ChEBI" id="CHEBI:131766"/>
        <dbReference type="EC" id="4.1.99.22"/>
    </reaction>
</comment>
<dbReference type="EMBL" id="JBHUDO010000002">
    <property type="protein sequence ID" value="MFD1645364.1"/>
    <property type="molecule type" value="Genomic_DNA"/>
</dbReference>
<dbReference type="InterPro" id="IPR013485">
    <property type="entry name" value="MoaA_arc"/>
</dbReference>
<evidence type="ECO:0000313" key="14">
    <source>
        <dbReference type="EMBL" id="MFD1645364.1"/>
    </source>
</evidence>
<dbReference type="SFLD" id="SFLDG01386">
    <property type="entry name" value="main_SPASM_domain-containing"/>
    <property type="match status" value="1"/>
</dbReference>
<feature type="binding site" evidence="11">
    <location>
        <position position="303"/>
    </location>
    <ligand>
        <name>[4Fe-4S] cluster</name>
        <dbReference type="ChEBI" id="CHEBI:49883"/>
        <label>2</label>
        <note>4Fe-4S-substrate</note>
    </ligand>
</feature>
<comment type="pathway">
    <text evidence="11">Cofactor biosynthesis; molybdopterin biosynthesis.</text>
</comment>
<dbReference type="InterPro" id="IPR058240">
    <property type="entry name" value="rSAM_sf"/>
</dbReference>
<evidence type="ECO:0000256" key="6">
    <source>
        <dbReference type="ARBA" id="ARBA00023014"/>
    </source>
</evidence>
<keyword evidence="7 11" id="KW-0342">GTP-binding</keyword>
<feature type="binding site" evidence="11">
    <location>
        <begin position="291"/>
        <end position="293"/>
    </location>
    <ligand>
        <name>GTP</name>
        <dbReference type="ChEBI" id="CHEBI:37565"/>
    </ligand>
</feature>
<dbReference type="GO" id="GO:1904047">
    <property type="term" value="F:S-adenosyl-L-methionine binding"/>
    <property type="evidence" value="ECO:0007669"/>
    <property type="project" value="UniProtKB-UniRule"/>
</dbReference>
<feature type="domain" description="Radical SAM core" evidence="13">
    <location>
        <begin position="5"/>
        <end position="232"/>
    </location>
</feature>
<dbReference type="SFLD" id="SFLDS00029">
    <property type="entry name" value="Radical_SAM"/>
    <property type="match status" value="1"/>
</dbReference>
<feature type="binding site" evidence="11">
    <location>
        <position position="14"/>
    </location>
    <ligand>
        <name>GTP</name>
        <dbReference type="ChEBI" id="CHEBI:37565"/>
    </ligand>
</feature>
<organism evidence="14 15">
    <name type="scientific">Haloarchaeobius litoreus</name>
    <dbReference type="NCBI Taxonomy" id="755306"/>
    <lineage>
        <taxon>Archaea</taxon>
        <taxon>Methanobacteriati</taxon>
        <taxon>Methanobacteriota</taxon>
        <taxon>Stenosarchaea group</taxon>
        <taxon>Halobacteria</taxon>
        <taxon>Halobacteriales</taxon>
        <taxon>Halorubellaceae</taxon>
        <taxon>Haloarchaeobius</taxon>
    </lineage>
</organism>
<evidence type="ECO:0000259" key="13">
    <source>
        <dbReference type="PROSITE" id="PS51918"/>
    </source>
</evidence>
<keyword evidence="9 11" id="KW-0456">Lyase</keyword>
<evidence type="ECO:0000256" key="4">
    <source>
        <dbReference type="ARBA" id="ARBA00022741"/>
    </source>
</evidence>
<keyword evidence="4 11" id="KW-0547">Nucleotide-binding</keyword>
<dbReference type="AlphaFoldDB" id="A0ABD6DGE0"/>
<dbReference type="Pfam" id="PF04055">
    <property type="entry name" value="Radical_SAM"/>
    <property type="match status" value="1"/>
</dbReference>
<dbReference type="PANTHER" id="PTHR22960">
    <property type="entry name" value="MOLYBDOPTERIN COFACTOR SYNTHESIS PROTEIN A"/>
    <property type="match status" value="1"/>
</dbReference>
<dbReference type="InterPro" id="IPR013785">
    <property type="entry name" value="Aldolase_TIM"/>
</dbReference>
<keyword evidence="5 11" id="KW-0408">Iron</keyword>
<evidence type="ECO:0000256" key="2">
    <source>
        <dbReference type="ARBA" id="ARBA00022691"/>
    </source>
</evidence>
<protein>
    <recommendedName>
        <fullName evidence="11">Probable GTP 3',8-cyclase</fullName>
        <ecNumber evidence="11">4.1.99.22</ecNumber>
    </recommendedName>
    <alternativeName>
        <fullName evidence="11">Molybdenum cofactor biosynthesis protein A</fullName>
    </alternativeName>
</protein>
<feature type="binding site" evidence="11">
    <location>
        <position position="21"/>
    </location>
    <ligand>
        <name>[4Fe-4S] cluster</name>
        <dbReference type="ChEBI" id="CHEBI:49883"/>
        <label>1</label>
        <note>4Fe-4S-S-AdoMet</note>
    </ligand>
</feature>
<feature type="binding site" evidence="11">
    <location>
        <position position="68"/>
    </location>
    <ligand>
        <name>GTP</name>
        <dbReference type="ChEBI" id="CHEBI:37565"/>
    </ligand>
</feature>
<evidence type="ECO:0000256" key="5">
    <source>
        <dbReference type="ARBA" id="ARBA00023004"/>
    </source>
</evidence>
<comment type="similarity">
    <text evidence="11">Belongs to the radical SAM superfamily. MoaA family.</text>
</comment>
<feature type="binding site" evidence="11">
    <location>
        <position position="28"/>
    </location>
    <ligand>
        <name>[4Fe-4S] cluster</name>
        <dbReference type="ChEBI" id="CHEBI:49883"/>
        <label>1</label>
        <note>4Fe-4S-S-AdoMet</note>
    </ligand>
</feature>
<dbReference type="CDD" id="cd21117">
    <property type="entry name" value="Twitch_MoaA"/>
    <property type="match status" value="1"/>
</dbReference>
<dbReference type="SFLD" id="SFLDG01383">
    <property type="entry name" value="cyclic_pyranopterin_phosphate"/>
    <property type="match status" value="1"/>
</dbReference>
<dbReference type="EC" id="4.1.99.22" evidence="11"/>
<feature type="binding site" evidence="11">
    <location>
        <position position="72"/>
    </location>
    <ligand>
        <name>S-adenosyl-L-methionine</name>
        <dbReference type="ChEBI" id="CHEBI:59789"/>
    </ligand>
</feature>
<evidence type="ECO:0000256" key="7">
    <source>
        <dbReference type="ARBA" id="ARBA00023134"/>
    </source>
</evidence>
<feature type="binding site" evidence="11">
    <location>
        <position position="25"/>
    </location>
    <ligand>
        <name>[4Fe-4S] cluster</name>
        <dbReference type="ChEBI" id="CHEBI:49883"/>
        <label>1</label>
        <note>4Fe-4S-S-AdoMet</note>
    </ligand>
</feature>
<evidence type="ECO:0000256" key="9">
    <source>
        <dbReference type="ARBA" id="ARBA00023239"/>
    </source>
</evidence>
<feature type="binding site" evidence="11">
    <location>
        <position position="289"/>
    </location>
    <ligand>
        <name>[4Fe-4S] cluster</name>
        <dbReference type="ChEBI" id="CHEBI:49883"/>
        <label>2</label>
        <note>4Fe-4S-substrate</note>
    </ligand>
</feature>
<dbReference type="GO" id="GO:0046872">
    <property type="term" value="F:metal ion binding"/>
    <property type="evidence" value="ECO:0007669"/>
    <property type="project" value="UniProtKB-KW"/>
</dbReference>
<evidence type="ECO:0000256" key="12">
    <source>
        <dbReference type="SAM" id="MobiDB-lite"/>
    </source>
</evidence>
<feature type="binding site" evidence="11">
    <location>
        <position position="286"/>
    </location>
    <ligand>
        <name>[4Fe-4S] cluster</name>
        <dbReference type="ChEBI" id="CHEBI:49883"/>
        <label>2</label>
        <note>4Fe-4S-substrate</note>
    </ligand>
</feature>
<feature type="region of interest" description="Disordered" evidence="12">
    <location>
        <begin position="232"/>
        <end position="271"/>
    </location>
</feature>
<keyword evidence="2 11" id="KW-0949">S-adenosyl-L-methionine</keyword>
<dbReference type="InterPro" id="IPR006638">
    <property type="entry name" value="Elp3/MiaA/NifB-like_rSAM"/>
</dbReference>
<dbReference type="GO" id="GO:0005525">
    <property type="term" value="F:GTP binding"/>
    <property type="evidence" value="ECO:0007669"/>
    <property type="project" value="UniProtKB-UniRule"/>
</dbReference>
<keyword evidence="1 11" id="KW-0004">4Fe-4S</keyword>
<comment type="caution">
    <text evidence="11">Lacks conserved residue(s) required for the propagation of feature annotation.</text>
</comment>
<evidence type="ECO:0000256" key="10">
    <source>
        <dbReference type="ARBA" id="ARBA00048697"/>
    </source>
</evidence>
<accession>A0ABD6DGE0</accession>
<dbReference type="PANTHER" id="PTHR22960:SF0">
    <property type="entry name" value="MOLYBDENUM COFACTOR BIOSYNTHESIS PROTEIN 1"/>
    <property type="match status" value="1"/>
</dbReference>
<keyword evidence="15" id="KW-1185">Reference proteome</keyword>
<feature type="binding site" evidence="11">
    <location>
        <position position="96"/>
    </location>
    <ligand>
        <name>GTP</name>
        <dbReference type="ChEBI" id="CHEBI:37565"/>
    </ligand>
</feature>
<name>A0ABD6DGE0_9EURY</name>
<keyword evidence="8 11" id="KW-0501">Molybdenum cofactor biosynthesis</keyword>
<feature type="compositionally biased region" description="Acidic residues" evidence="12">
    <location>
        <begin position="350"/>
        <end position="368"/>
    </location>
</feature>
<comment type="function">
    <text evidence="11">Catalyzes the cyclization of GTP to (8S)-3',8-cyclo-7,8-dihydroguanosine 5'-triphosphate.</text>
</comment>
<evidence type="ECO:0000256" key="11">
    <source>
        <dbReference type="HAMAP-Rule" id="MF_01225"/>
    </source>
</evidence>
<reference evidence="14 15" key="1">
    <citation type="journal article" date="2019" name="Int. J. Syst. Evol. Microbiol.">
        <title>The Global Catalogue of Microorganisms (GCM) 10K type strain sequencing project: providing services to taxonomists for standard genome sequencing and annotation.</title>
        <authorList>
            <consortium name="The Broad Institute Genomics Platform"/>
            <consortium name="The Broad Institute Genome Sequencing Center for Infectious Disease"/>
            <person name="Wu L."/>
            <person name="Ma J."/>
        </authorList>
    </citation>
    <scope>NUCLEOTIDE SEQUENCE [LARGE SCALE GENOMIC DNA]</scope>
    <source>
        <strain evidence="14 15">CGMCC 1.10390</strain>
    </source>
</reference>
<dbReference type="InterPro" id="IPR050105">
    <property type="entry name" value="MoCo_biosynth_MoaA/MoaC"/>
</dbReference>
<dbReference type="NCBIfam" id="TIGR02668">
    <property type="entry name" value="moaA_archaeal"/>
    <property type="match status" value="1"/>
</dbReference>
<dbReference type="PROSITE" id="PS51918">
    <property type="entry name" value="RADICAL_SAM"/>
    <property type="match status" value="1"/>
</dbReference>
<dbReference type="Gene3D" id="3.20.20.70">
    <property type="entry name" value="Aldolase class I"/>
    <property type="match status" value="1"/>
</dbReference>
<feature type="binding site" evidence="11">
    <location>
        <position position="157"/>
    </location>
    <ligand>
        <name>GTP</name>
        <dbReference type="ChEBI" id="CHEBI:37565"/>
    </ligand>
</feature>
<evidence type="ECO:0000256" key="8">
    <source>
        <dbReference type="ARBA" id="ARBA00023150"/>
    </source>
</evidence>
<dbReference type="InterPro" id="IPR010505">
    <property type="entry name" value="MoaA_twitch"/>
</dbReference>
<feature type="binding site" evidence="11">
    <location>
        <position position="27"/>
    </location>
    <ligand>
        <name>S-adenosyl-L-methionine</name>
        <dbReference type="ChEBI" id="CHEBI:59789"/>
    </ligand>
</feature>
<dbReference type="SMART" id="SM00729">
    <property type="entry name" value="Elp3"/>
    <property type="match status" value="1"/>
</dbReference>
<dbReference type="InterPro" id="IPR007197">
    <property type="entry name" value="rSAM"/>
</dbReference>
<dbReference type="InterPro" id="IPR040064">
    <property type="entry name" value="MoaA-like"/>
</dbReference>
<keyword evidence="3 11" id="KW-0479">Metal-binding</keyword>
<gene>
    <name evidence="11 14" type="primary">moaA</name>
    <name evidence="14" type="ORF">ACFSBL_06690</name>
</gene>
<comment type="caution">
    <text evidence="14">The sequence shown here is derived from an EMBL/GenBank/DDBJ whole genome shotgun (WGS) entry which is preliminary data.</text>
</comment>
<dbReference type="InterPro" id="IPR000385">
    <property type="entry name" value="MoaA_NifB_PqqE_Fe-S-bd_CS"/>
</dbReference>
<dbReference type="GO" id="GO:0006777">
    <property type="term" value="P:Mo-molybdopterin cofactor biosynthetic process"/>
    <property type="evidence" value="ECO:0007669"/>
    <property type="project" value="UniProtKB-UniRule"/>
</dbReference>
<feature type="binding site" evidence="11">
    <location>
        <position position="120"/>
    </location>
    <ligand>
        <name>S-adenosyl-L-methionine</name>
        <dbReference type="ChEBI" id="CHEBI:59789"/>
    </ligand>
</feature>
<dbReference type="PROSITE" id="PS01305">
    <property type="entry name" value="MOAA_NIFB_PQQE"/>
    <property type="match status" value="1"/>
</dbReference>
<sequence>MLADEFGREVSGVRVSLTDRCNFDCVYCHNEGLGDTRGPMAPQDHEMSADDVVRFLEVAAEFGVDSVKFTGGEPMLRQDLEEIIRRTPDSMEASMTTNGTFLPGRAEALVDAGLSRVNVSQDALDPEQFAAVTQSGAYDRVLEGVEAALDAGLAPVKLNMVVFEKTAGYVPEMVDHVAENDGIQLQLIEYMPELVGKPEWAIDIDRVHDWLAERADRVEHREMHDRKRYWIRDEDGDGGAGGEAGESDAGGAGGTDGTGGASAGEVDGTTGGMVEIVDPVENPTFCANCHRVRVTHDGYLKGCLNRNDDLRSMGEMTKAEIRETFRETVANRVPFYGEYMVRNGDGEWEVNDEYVDAPDDDGGDDGTDATDPQPAYDGGVEDGYGSVD</sequence>
<dbReference type="HAMAP" id="MF_01225_A">
    <property type="entry name" value="MoaA_A"/>
    <property type="match status" value="1"/>
</dbReference>
<evidence type="ECO:0000313" key="15">
    <source>
        <dbReference type="Proteomes" id="UP001597034"/>
    </source>
</evidence>
<dbReference type="SUPFAM" id="SSF102114">
    <property type="entry name" value="Radical SAM enzymes"/>
    <property type="match status" value="1"/>
</dbReference>
<dbReference type="GO" id="GO:0061798">
    <property type="term" value="F:GTP 3',8'-cyclase activity"/>
    <property type="evidence" value="ECO:0007669"/>
    <property type="project" value="UniProtKB-UniRule"/>
</dbReference>
<evidence type="ECO:0000256" key="3">
    <source>
        <dbReference type="ARBA" id="ARBA00022723"/>
    </source>
</evidence>
<dbReference type="CDD" id="cd01335">
    <property type="entry name" value="Radical_SAM"/>
    <property type="match status" value="1"/>
</dbReference>
<dbReference type="Pfam" id="PF06463">
    <property type="entry name" value="Mob_synth_C"/>
    <property type="match status" value="1"/>
</dbReference>
<dbReference type="SFLD" id="SFLDG01067">
    <property type="entry name" value="SPASM/twitch_domain_containing"/>
    <property type="match status" value="1"/>
</dbReference>